<feature type="compositionally biased region" description="Polar residues" evidence="1">
    <location>
        <begin position="79"/>
        <end position="88"/>
    </location>
</feature>
<evidence type="ECO:0000313" key="3">
    <source>
        <dbReference type="Proteomes" id="UP000235371"/>
    </source>
</evidence>
<sequence>MVRPDFRTVIHLQHGIGHLRFSDRGIWQGAYTSPAPLSRGIRNLAHPSSTFIRLHSSLPTNLRRPLRQLLLASCAVDASRSNPPSCTSVGVAAPEAETETESPGGATGWEAITPRFPTLGLDPPSSVTAPSSEPCRRLSLGSAPRITTSAIEKCLAMTWPLFCLAEPSDQLRTCNSSDETFNSQSYLLIDPHTTLSQQSKKRQE</sequence>
<dbReference type="RefSeq" id="XP_024741706.1">
    <property type="nucleotide sequence ID" value="XM_024871046.1"/>
</dbReference>
<reference evidence="2 3" key="1">
    <citation type="submission" date="2016-04" db="EMBL/GenBank/DDBJ databases">
        <title>A degradative enzymes factory behind the ericoid mycorrhizal symbiosis.</title>
        <authorList>
            <consortium name="DOE Joint Genome Institute"/>
            <person name="Martino E."/>
            <person name="Morin E."/>
            <person name="Grelet G."/>
            <person name="Kuo A."/>
            <person name="Kohler A."/>
            <person name="Daghino S."/>
            <person name="Barry K."/>
            <person name="Choi C."/>
            <person name="Cichocki N."/>
            <person name="Clum A."/>
            <person name="Copeland A."/>
            <person name="Hainaut M."/>
            <person name="Haridas S."/>
            <person name="Labutti K."/>
            <person name="Lindquist E."/>
            <person name="Lipzen A."/>
            <person name="Khouja H.-R."/>
            <person name="Murat C."/>
            <person name="Ohm R."/>
            <person name="Olson A."/>
            <person name="Spatafora J."/>
            <person name="Veneault-Fourrey C."/>
            <person name="Henrissat B."/>
            <person name="Grigoriev I."/>
            <person name="Martin F."/>
            <person name="Perotto S."/>
        </authorList>
    </citation>
    <scope>NUCLEOTIDE SEQUENCE [LARGE SCALE GENOMIC DNA]</scope>
    <source>
        <strain evidence="2 3">E</strain>
    </source>
</reference>
<evidence type="ECO:0000256" key="1">
    <source>
        <dbReference type="SAM" id="MobiDB-lite"/>
    </source>
</evidence>
<evidence type="ECO:0000313" key="2">
    <source>
        <dbReference type="EMBL" id="PMD64802.1"/>
    </source>
</evidence>
<protein>
    <submittedName>
        <fullName evidence="2">Uncharacterized protein</fullName>
    </submittedName>
</protein>
<accession>A0A2J6TP60</accession>
<dbReference type="GeneID" id="36579128"/>
<dbReference type="EMBL" id="KZ613747">
    <property type="protein sequence ID" value="PMD64802.1"/>
    <property type="molecule type" value="Genomic_DNA"/>
</dbReference>
<dbReference type="AlphaFoldDB" id="A0A2J6TP60"/>
<feature type="region of interest" description="Disordered" evidence="1">
    <location>
        <begin position="79"/>
        <end position="135"/>
    </location>
</feature>
<keyword evidence="3" id="KW-1185">Reference proteome</keyword>
<name>A0A2J6TP60_9HELO</name>
<dbReference type="OrthoDB" id="10656541at2759"/>
<dbReference type="Proteomes" id="UP000235371">
    <property type="component" value="Unassembled WGS sequence"/>
</dbReference>
<dbReference type="InParanoid" id="A0A2J6TP60"/>
<proteinExistence type="predicted"/>
<gene>
    <name evidence="2" type="ORF">K444DRAFT_206154</name>
</gene>
<organism evidence="2 3">
    <name type="scientific">Hyaloscypha bicolor E</name>
    <dbReference type="NCBI Taxonomy" id="1095630"/>
    <lineage>
        <taxon>Eukaryota</taxon>
        <taxon>Fungi</taxon>
        <taxon>Dikarya</taxon>
        <taxon>Ascomycota</taxon>
        <taxon>Pezizomycotina</taxon>
        <taxon>Leotiomycetes</taxon>
        <taxon>Helotiales</taxon>
        <taxon>Hyaloscyphaceae</taxon>
        <taxon>Hyaloscypha</taxon>
        <taxon>Hyaloscypha bicolor</taxon>
    </lineage>
</organism>